<dbReference type="STRING" id="215637.A0A4P9ZRW5"/>
<keyword evidence="3" id="KW-1185">Reference proteome</keyword>
<feature type="region of interest" description="Disordered" evidence="1">
    <location>
        <begin position="57"/>
        <end position="78"/>
    </location>
</feature>
<name>A0A4P9ZRW5_9FUNG</name>
<organism evidence="2 3">
    <name type="scientific">Dimargaris cristalligena</name>
    <dbReference type="NCBI Taxonomy" id="215637"/>
    <lineage>
        <taxon>Eukaryota</taxon>
        <taxon>Fungi</taxon>
        <taxon>Fungi incertae sedis</taxon>
        <taxon>Zoopagomycota</taxon>
        <taxon>Kickxellomycotina</taxon>
        <taxon>Dimargaritomycetes</taxon>
        <taxon>Dimargaritales</taxon>
        <taxon>Dimargaritaceae</taxon>
        <taxon>Dimargaris</taxon>
    </lineage>
</organism>
<dbReference type="EMBL" id="ML002879">
    <property type="protein sequence ID" value="RKP35402.1"/>
    <property type="molecule type" value="Genomic_DNA"/>
</dbReference>
<dbReference type="Proteomes" id="UP000268162">
    <property type="component" value="Unassembled WGS sequence"/>
</dbReference>
<feature type="non-terminal residue" evidence="2">
    <location>
        <position position="1"/>
    </location>
</feature>
<sequence>IEAERDAARQALATSEAKNKVLTAQITSLMAHTPSPNHPKTTSTSPQPELTYASQVAKPAPLTGPPGPHHTTINARNPSTNSRLAAATRAFQLPTGPQGYEYIIIPRGRKMSRTEARRSLCVLGIDTARILDIIFPARNHAALLVHQQYSTTLCATLKAAKVTPIEDFEFWDPKHLADPKFDNESDASKHTIAMEIHRDRCIRSLMFLSANRPHVATAIGYFFAEQGWI</sequence>
<feature type="non-terminal residue" evidence="2">
    <location>
        <position position="229"/>
    </location>
</feature>
<accession>A0A4P9ZRW5</accession>
<evidence type="ECO:0000313" key="3">
    <source>
        <dbReference type="Proteomes" id="UP000268162"/>
    </source>
</evidence>
<reference evidence="3" key="1">
    <citation type="journal article" date="2018" name="Nat. Microbiol.">
        <title>Leveraging single-cell genomics to expand the fungal tree of life.</title>
        <authorList>
            <person name="Ahrendt S.R."/>
            <person name="Quandt C.A."/>
            <person name="Ciobanu D."/>
            <person name="Clum A."/>
            <person name="Salamov A."/>
            <person name="Andreopoulos B."/>
            <person name="Cheng J.F."/>
            <person name="Woyke T."/>
            <person name="Pelin A."/>
            <person name="Henrissat B."/>
            <person name="Reynolds N.K."/>
            <person name="Benny G.L."/>
            <person name="Smith M.E."/>
            <person name="James T.Y."/>
            <person name="Grigoriev I.V."/>
        </authorList>
    </citation>
    <scope>NUCLEOTIDE SEQUENCE [LARGE SCALE GENOMIC DNA]</scope>
    <source>
        <strain evidence="3">RSA 468</strain>
    </source>
</reference>
<dbReference type="AlphaFoldDB" id="A0A4P9ZRW5"/>
<gene>
    <name evidence="2" type="ORF">BJ085DRAFT_1702</name>
</gene>
<protein>
    <submittedName>
        <fullName evidence="2">Uncharacterized protein</fullName>
    </submittedName>
</protein>
<evidence type="ECO:0000256" key="1">
    <source>
        <dbReference type="SAM" id="MobiDB-lite"/>
    </source>
</evidence>
<proteinExistence type="predicted"/>
<evidence type="ECO:0000313" key="2">
    <source>
        <dbReference type="EMBL" id="RKP35402.1"/>
    </source>
</evidence>